<sequence>MNTQDEEKARESLRFIEQDITRIDERIALEEDRGRNAQSAVRKLTLVRDALLKEAQVILDRLDGRTSP</sequence>
<dbReference type="EMBL" id="JAGINP010000022">
    <property type="protein sequence ID" value="MBP2295502.1"/>
    <property type="molecule type" value="Genomic_DNA"/>
</dbReference>
<accession>A0ABS4SSH2</accession>
<comment type="caution">
    <text evidence="1">The sequence shown here is derived from an EMBL/GenBank/DDBJ whole genome shotgun (WGS) entry which is preliminary data.</text>
</comment>
<keyword evidence="2" id="KW-1185">Reference proteome</keyword>
<name>A0ABS4SSH2_9PROT</name>
<protein>
    <submittedName>
        <fullName evidence="1">Uncharacterized protein</fullName>
    </submittedName>
</protein>
<reference evidence="1 2" key="1">
    <citation type="submission" date="2021-03" db="EMBL/GenBank/DDBJ databases">
        <title>Genomic Encyclopedia of Type Strains, Phase III (KMG-III): the genomes of soil and plant-associated and newly described type strains.</title>
        <authorList>
            <person name="Whitman W."/>
        </authorList>
    </citation>
    <scope>NUCLEOTIDE SEQUENCE [LARGE SCALE GENOMIC DNA]</scope>
    <source>
        <strain evidence="1 2">IMMIB AFH-6</strain>
    </source>
</reference>
<dbReference type="RefSeq" id="WP_209770023.1">
    <property type="nucleotide sequence ID" value="NZ_JAGINP010000022.1"/>
</dbReference>
<organism evidence="1 2">
    <name type="scientific">Azospirillum rugosum</name>
    <dbReference type="NCBI Taxonomy" id="416170"/>
    <lineage>
        <taxon>Bacteria</taxon>
        <taxon>Pseudomonadati</taxon>
        <taxon>Pseudomonadota</taxon>
        <taxon>Alphaproteobacteria</taxon>
        <taxon>Rhodospirillales</taxon>
        <taxon>Azospirillaceae</taxon>
        <taxon>Azospirillum</taxon>
    </lineage>
</organism>
<gene>
    <name evidence="1" type="ORF">J2851_005312</name>
</gene>
<dbReference type="Proteomes" id="UP000781958">
    <property type="component" value="Unassembled WGS sequence"/>
</dbReference>
<proteinExistence type="predicted"/>
<evidence type="ECO:0000313" key="2">
    <source>
        <dbReference type="Proteomes" id="UP000781958"/>
    </source>
</evidence>
<evidence type="ECO:0000313" key="1">
    <source>
        <dbReference type="EMBL" id="MBP2295502.1"/>
    </source>
</evidence>